<evidence type="ECO:0000313" key="3">
    <source>
        <dbReference type="Proteomes" id="UP000199639"/>
    </source>
</evidence>
<dbReference type="AlphaFoldDB" id="A0A5E9FUC6"/>
<evidence type="ECO:0000256" key="1">
    <source>
        <dbReference type="SAM" id="MobiDB-lite"/>
    </source>
</evidence>
<sequence length="60" mass="6569">MHEIFATDVDFYRKENRMVSAKKTSPTESATAGAEHSAALDLESDTLVEEISIDGMCGVY</sequence>
<dbReference type="Proteomes" id="UP000199639">
    <property type="component" value="Unassembled WGS sequence"/>
</dbReference>
<protein>
    <submittedName>
        <fullName evidence="2">Mycofactocin</fullName>
    </submittedName>
</protein>
<reference evidence="2 3" key="1">
    <citation type="submission" date="2016-10" db="EMBL/GenBank/DDBJ databases">
        <authorList>
            <person name="Varghese N."/>
            <person name="Submissions S."/>
        </authorList>
    </citation>
    <scope>NUCLEOTIDE SEQUENCE [LARGE SCALE GENOMIC DNA]</scope>
    <source>
        <strain evidence="2 3">CGMCC 1.11215</strain>
    </source>
</reference>
<feature type="region of interest" description="Disordered" evidence="1">
    <location>
        <begin position="17"/>
        <end position="39"/>
    </location>
</feature>
<dbReference type="NCBIfam" id="TIGR03969">
    <property type="entry name" value="mycofactocin"/>
    <property type="match status" value="1"/>
</dbReference>
<accession>A0A5E9FUC6</accession>
<dbReference type="EMBL" id="FNIB01000001">
    <property type="protein sequence ID" value="SDM54035.1"/>
    <property type="molecule type" value="Genomic_DNA"/>
</dbReference>
<evidence type="ECO:0000313" key="2">
    <source>
        <dbReference type="EMBL" id="SDM54035.1"/>
    </source>
</evidence>
<proteinExistence type="predicted"/>
<dbReference type="STRING" id="1424659.SAMN05216368_101260"/>
<dbReference type="Pfam" id="PF23709">
    <property type="entry name" value="MftA"/>
    <property type="match status" value="1"/>
</dbReference>
<name>A0A5E9FUC6_9MICO</name>
<gene>
    <name evidence="2" type="ORF">SAMN05216368_101260</name>
</gene>
<dbReference type="InterPro" id="IPR023988">
    <property type="entry name" value="MftA"/>
</dbReference>
<organism evidence="2 3">
    <name type="scientific">Cryobacterium flavum</name>
    <dbReference type="NCBI Taxonomy" id="1424659"/>
    <lineage>
        <taxon>Bacteria</taxon>
        <taxon>Bacillati</taxon>
        <taxon>Actinomycetota</taxon>
        <taxon>Actinomycetes</taxon>
        <taxon>Micrococcales</taxon>
        <taxon>Microbacteriaceae</taxon>
        <taxon>Cryobacterium</taxon>
    </lineage>
</organism>